<dbReference type="NCBIfam" id="TIGR03792">
    <property type="entry name" value="TIGR03792 family protein"/>
    <property type="match status" value="1"/>
</dbReference>
<evidence type="ECO:0000313" key="1">
    <source>
        <dbReference type="EMBL" id="CAB4752938.1"/>
    </source>
</evidence>
<dbReference type="EMBL" id="CAEZZK010000028">
    <property type="protein sequence ID" value="CAB4752938.1"/>
    <property type="molecule type" value="Genomic_DNA"/>
</dbReference>
<sequence length="125" mass="14961">MTEFRYTKGERLPIEVLVFEMSPEHVDEYLAVDHEIWTLGEATLPGFERIPFLSKEVWLDDSRPGRVSIIFVWESLEAWMRVGSPEIQQRLQSEFEAKFKHPVQLVEAWHEDTNFGIHRWSRFER</sequence>
<dbReference type="InterPro" id="IPR011008">
    <property type="entry name" value="Dimeric_a/b-barrel"/>
</dbReference>
<proteinExistence type="predicted"/>
<dbReference type="SUPFAM" id="SSF54909">
    <property type="entry name" value="Dimeric alpha+beta barrel"/>
    <property type="match status" value="1"/>
</dbReference>
<organism evidence="1">
    <name type="scientific">freshwater metagenome</name>
    <dbReference type="NCBI Taxonomy" id="449393"/>
    <lineage>
        <taxon>unclassified sequences</taxon>
        <taxon>metagenomes</taxon>
        <taxon>ecological metagenomes</taxon>
    </lineage>
</organism>
<dbReference type="AlphaFoldDB" id="A0A6J6U0W1"/>
<accession>A0A6J6U0W1</accession>
<dbReference type="InterPro" id="IPR022512">
    <property type="entry name" value="CHP03792"/>
</dbReference>
<gene>
    <name evidence="1" type="ORF">UFOPK2855_00251</name>
</gene>
<name>A0A6J6U0W1_9ZZZZ</name>
<protein>
    <submittedName>
        <fullName evidence="1">Unannotated protein</fullName>
    </submittedName>
</protein>
<reference evidence="1" key="1">
    <citation type="submission" date="2020-05" db="EMBL/GenBank/DDBJ databases">
        <authorList>
            <person name="Chiriac C."/>
            <person name="Salcher M."/>
            <person name="Ghai R."/>
            <person name="Kavagutti S V."/>
        </authorList>
    </citation>
    <scope>NUCLEOTIDE SEQUENCE</scope>
</reference>